<dbReference type="Proteomes" id="UP000271098">
    <property type="component" value="Unassembled WGS sequence"/>
</dbReference>
<evidence type="ECO:0000313" key="2">
    <source>
        <dbReference type="EMBL" id="VDK50016.1"/>
    </source>
</evidence>
<proteinExistence type="predicted"/>
<organism evidence="4">
    <name type="scientific">Gongylonema pulchrum</name>
    <dbReference type="NCBI Taxonomy" id="637853"/>
    <lineage>
        <taxon>Eukaryota</taxon>
        <taxon>Metazoa</taxon>
        <taxon>Ecdysozoa</taxon>
        <taxon>Nematoda</taxon>
        <taxon>Chromadorea</taxon>
        <taxon>Rhabditida</taxon>
        <taxon>Spirurina</taxon>
        <taxon>Spiruromorpha</taxon>
        <taxon>Spiruroidea</taxon>
        <taxon>Gongylonematidae</taxon>
        <taxon>Gongylonema</taxon>
    </lineage>
</organism>
<dbReference type="AlphaFoldDB" id="A0A183D985"/>
<sequence length="176" mass="19496">MCQSGEQPDIIRSAAAIRFVAAEPHSEELLVSEGAESRQQCISSSGLGTSAISSLLARCKQQFCAEILCRNSSTIIICQVMLSFARDELNAGQLRLPQERILEMSSVLHAVSTLIEGLVRHVDNFNPEIYRELVNLYPSVVDCVPSTRADLQVEQSLINALKSYQALLLLNMRKFE</sequence>
<dbReference type="Pfam" id="PF16206">
    <property type="entry name" value="Mon2_C"/>
    <property type="match status" value="1"/>
</dbReference>
<name>A0A183D985_9BILA</name>
<dbReference type="InterPro" id="IPR032817">
    <property type="entry name" value="Mon2_C"/>
</dbReference>
<feature type="domain" description="Mon2 C-terminal" evidence="1">
    <location>
        <begin position="79"/>
        <end position="168"/>
    </location>
</feature>
<keyword evidence="3" id="KW-1185">Reference proteome</keyword>
<protein>
    <submittedName>
        <fullName evidence="4">Mon2_C domain-containing protein</fullName>
    </submittedName>
</protein>
<evidence type="ECO:0000313" key="3">
    <source>
        <dbReference type="Proteomes" id="UP000271098"/>
    </source>
</evidence>
<evidence type="ECO:0000259" key="1">
    <source>
        <dbReference type="Pfam" id="PF16206"/>
    </source>
</evidence>
<gene>
    <name evidence="2" type="ORF">GPUH_LOCUS5276</name>
</gene>
<dbReference type="WBParaSite" id="GPUH_0000528301-mRNA-1">
    <property type="protein sequence ID" value="GPUH_0000528301-mRNA-1"/>
    <property type="gene ID" value="GPUH_0000528301"/>
</dbReference>
<dbReference type="OrthoDB" id="294853at2759"/>
<reference evidence="4" key="1">
    <citation type="submission" date="2016-06" db="UniProtKB">
        <authorList>
            <consortium name="WormBaseParasite"/>
        </authorList>
    </citation>
    <scope>IDENTIFICATION</scope>
</reference>
<reference evidence="2 3" key="2">
    <citation type="submission" date="2018-11" db="EMBL/GenBank/DDBJ databases">
        <authorList>
            <consortium name="Pathogen Informatics"/>
        </authorList>
    </citation>
    <scope>NUCLEOTIDE SEQUENCE [LARGE SCALE GENOMIC DNA]</scope>
</reference>
<evidence type="ECO:0000313" key="4">
    <source>
        <dbReference type="WBParaSite" id="GPUH_0000528301-mRNA-1"/>
    </source>
</evidence>
<accession>A0A183D985</accession>
<dbReference type="EMBL" id="UYRT01010966">
    <property type="protein sequence ID" value="VDK50016.1"/>
    <property type="molecule type" value="Genomic_DNA"/>
</dbReference>